<keyword evidence="1" id="KW-0597">Phosphoprotein</keyword>
<accession>A0A7S2XTL1</accession>
<proteinExistence type="predicted"/>
<evidence type="ECO:0000256" key="2">
    <source>
        <dbReference type="SAM" id="MobiDB-lite"/>
    </source>
</evidence>
<gene>
    <name evidence="4" type="ORF">FJAP1339_LOCUS241</name>
</gene>
<dbReference type="InterPro" id="IPR036641">
    <property type="entry name" value="HPT_dom_sf"/>
</dbReference>
<feature type="region of interest" description="Disordered" evidence="2">
    <location>
        <begin position="1"/>
        <end position="53"/>
    </location>
</feature>
<feature type="modified residue" description="Phosphohistidine" evidence="1">
    <location>
        <position position="152"/>
    </location>
</feature>
<dbReference type="EMBL" id="HBHR01000778">
    <property type="protein sequence ID" value="CAD9857730.1"/>
    <property type="molecule type" value="Transcribed_RNA"/>
</dbReference>
<protein>
    <recommendedName>
        <fullName evidence="3">HPt domain-containing protein</fullName>
    </recommendedName>
</protein>
<dbReference type="SUPFAM" id="SSF47226">
    <property type="entry name" value="Histidine-containing phosphotransfer domain, HPT domain"/>
    <property type="match status" value="1"/>
</dbReference>
<evidence type="ECO:0000313" key="4">
    <source>
        <dbReference type="EMBL" id="CAD9857730.1"/>
    </source>
</evidence>
<dbReference type="Pfam" id="PF01627">
    <property type="entry name" value="Hpt"/>
    <property type="match status" value="1"/>
</dbReference>
<evidence type="ECO:0000259" key="3">
    <source>
        <dbReference type="PROSITE" id="PS50894"/>
    </source>
</evidence>
<name>A0A7S2XTL1_9STRA</name>
<sequence length="219" mass="23271">MAEEGSKAKIPKLSENSPDDIKAPQTARAHTSPRSFEDMRPASARAPLPTEAPATIDDIKQQVKDAPATAAAEPVAIPAPAPESAAEAVPGPSIGADLVVINWAEAMEQVGDDEEFLHELLGDLFNETQAHVESLKASVPSRDTETVRQKAHSIKGAAANLMCHRLREAALFLEKAGMSGTKGELTGDALNQTLDKGLEALLTEFDSFGKVLKEKELIS</sequence>
<evidence type="ECO:0000256" key="1">
    <source>
        <dbReference type="PROSITE-ProRule" id="PRU00110"/>
    </source>
</evidence>
<dbReference type="AlphaFoldDB" id="A0A7S2XTL1"/>
<reference evidence="4" key="1">
    <citation type="submission" date="2021-01" db="EMBL/GenBank/DDBJ databases">
        <authorList>
            <person name="Corre E."/>
            <person name="Pelletier E."/>
            <person name="Niang G."/>
            <person name="Scheremetjew M."/>
            <person name="Finn R."/>
            <person name="Kale V."/>
            <person name="Holt S."/>
            <person name="Cochrane G."/>
            <person name="Meng A."/>
            <person name="Brown T."/>
            <person name="Cohen L."/>
        </authorList>
    </citation>
    <scope>NUCLEOTIDE SEQUENCE</scope>
    <source>
        <strain evidence="4">CCMP1661</strain>
    </source>
</reference>
<dbReference type="Gene3D" id="1.20.120.160">
    <property type="entry name" value="HPT domain"/>
    <property type="match status" value="1"/>
</dbReference>
<organism evidence="4">
    <name type="scientific">Fibrocapsa japonica</name>
    <dbReference type="NCBI Taxonomy" id="94617"/>
    <lineage>
        <taxon>Eukaryota</taxon>
        <taxon>Sar</taxon>
        <taxon>Stramenopiles</taxon>
        <taxon>Ochrophyta</taxon>
        <taxon>Raphidophyceae</taxon>
        <taxon>Chattonellales</taxon>
        <taxon>Chattonellaceae</taxon>
        <taxon>Fibrocapsa</taxon>
    </lineage>
</organism>
<feature type="domain" description="HPt" evidence="3">
    <location>
        <begin position="113"/>
        <end position="215"/>
    </location>
</feature>
<dbReference type="GO" id="GO:0000160">
    <property type="term" value="P:phosphorelay signal transduction system"/>
    <property type="evidence" value="ECO:0007669"/>
    <property type="project" value="InterPro"/>
</dbReference>
<dbReference type="InterPro" id="IPR008207">
    <property type="entry name" value="Sig_transdc_His_kin_Hpt_dom"/>
</dbReference>
<dbReference type="PROSITE" id="PS50894">
    <property type="entry name" value="HPT"/>
    <property type="match status" value="1"/>
</dbReference>